<evidence type="ECO:0000256" key="10">
    <source>
        <dbReference type="ARBA" id="ARBA00066427"/>
    </source>
</evidence>
<evidence type="ECO:0000313" key="18">
    <source>
        <dbReference type="Proteomes" id="UP000078090"/>
    </source>
</evidence>
<evidence type="ECO:0000259" key="16">
    <source>
        <dbReference type="Pfam" id="PF02784"/>
    </source>
</evidence>
<evidence type="ECO:0000256" key="3">
    <source>
        <dbReference type="ARBA" id="ARBA00022793"/>
    </source>
</evidence>
<evidence type="ECO:0000256" key="9">
    <source>
        <dbReference type="ARBA" id="ARBA00060983"/>
    </source>
</evidence>
<sequence>MDFFNYRQHELFAESIPVDEIAENYGTPCYVYSRATLERHWQAFDQGFAGHPHLICYAVKANSNIAILNLLARLGSGFDIVSLGELQRVLTAGGSPDKIVFSGVGKREDEILAALKIGIRCFNVEVSGELDRINRLAGELGVVAPVSFRVNPDVDAKTHPYISTGLKENKFGIDIKQAIHEYRRAAQMPNIEIVGIDCHIGSQLTETVPFLDALDRVLALVDELQEEGIELHHLDLGGGLGICYRDEHPPQPSEYISALLQRLAGRSFEILLEPGRAIVGNAGILLTRVEYLKPTDNKNFAIVDAAMNDLVRPALYGAWQEIIPANGDSDQAELDWDIVGPVCETGDFLGKARSLKLKQGDLLAVRSAGAYGFTMSSNYNSRPRAAEVMVDGDKTYIIRARETLEQLWVGEQVLPEWL</sequence>
<evidence type="ECO:0000256" key="4">
    <source>
        <dbReference type="ARBA" id="ARBA00022898"/>
    </source>
</evidence>
<evidence type="ECO:0000313" key="17">
    <source>
        <dbReference type="EMBL" id="OAI03089.1"/>
    </source>
</evidence>
<dbReference type="InterPro" id="IPR022653">
    <property type="entry name" value="De-COase2_pyr-phos_BS"/>
</dbReference>
<dbReference type="UniPathway" id="UPA00034">
    <property type="reaction ID" value="UER00027"/>
</dbReference>
<organism evidence="17 18">
    <name type="scientific">Methylomonas methanica</name>
    <dbReference type="NCBI Taxonomy" id="421"/>
    <lineage>
        <taxon>Bacteria</taxon>
        <taxon>Pseudomonadati</taxon>
        <taxon>Pseudomonadota</taxon>
        <taxon>Gammaproteobacteria</taxon>
        <taxon>Methylococcales</taxon>
        <taxon>Methylococcaceae</taxon>
        <taxon>Methylomonas</taxon>
    </lineage>
</organism>
<dbReference type="Pfam" id="PF02784">
    <property type="entry name" value="Orn_Arg_deC_N"/>
    <property type="match status" value="1"/>
</dbReference>
<feature type="binding site" evidence="12">
    <location>
        <position position="312"/>
    </location>
    <ligand>
        <name>substrate</name>
    </ligand>
</feature>
<dbReference type="GO" id="GO:0008836">
    <property type="term" value="F:diaminopimelate decarboxylase activity"/>
    <property type="evidence" value="ECO:0007669"/>
    <property type="project" value="UniProtKB-UniRule"/>
</dbReference>
<evidence type="ECO:0000256" key="5">
    <source>
        <dbReference type="ARBA" id="ARBA00023154"/>
    </source>
</evidence>
<dbReference type="AlphaFoldDB" id="A0A177ME53"/>
<name>A0A177ME53_METMH</name>
<dbReference type="Gene3D" id="3.20.20.10">
    <property type="entry name" value="Alanine racemase"/>
    <property type="match status" value="1"/>
</dbReference>
<dbReference type="InterPro" id="IPR029066">
    <property type="entry name" value="PLP-binding_barrel"/>
</dbReference>
<feature type="binding site" evidence="12">
    <location>
        <position position="316"/>
    </location>
    <ligand>
        <name>substrate</name>
    </ligand>
</feature>
<evidence type="ECO:0000256" key="1">
    <source>
        <dbReference type="ARBA" id="ARBA00001933"/>
    </source>
</evidence>
<keyword evidence="6 12" id="KW-0456">Lyase</keyword>
<dbReference type="NCBIfam" id="TIGR01048">
    <property type="entry name" value="lysA"/>
    <property type="match status" value="1"/>
</dbReference>
<feature type="binding site" evidence="12">
    <location>
        <position position="276"/>
    </location>
    <ligand>
        <name>substrate</name>
    </ligand>
</feature>
<dbReference type="Gene3D" id="2.40.37.10">
    <property type="entry name" value="Lyase, Ornithine Decarboxylase, Chain A, domain 1"/>
    <property type="match status" value="1"/>
</dbReference>
<evidence type="ECO:0000256" key="13">
    <source>
        <dbReference type="PIRSR" id="PIRSR600183-50"/>
    </source>
</evidence>
<feature type="binding site" evidence="12">
    <location>
        <position position="239"/>
    </location>
    <ligand>
        <name>pyridoxal 5'-phosphate</name>
        <dbReference type="ChEBI" id="CHEBI:597326"/>
    </ligand>
</feature>
<keyword evidence="3 12" id="KW-0210">Decarboxylase</keyword>
<dbReference type="PROSITE" id="PS00879">
    <property type="entry name" value="ODR_DC_2_2"/>
    <property type="match status" value="1"/>
</dbReference>
<dbReference type="RefSeq" id="WP_064009120.1">
    <property type="nucleotide sequence ID" value="NZ_LUUG01000081.1"/>
</dbReference>
<dbReference type="Proteomes" id="UP000078090">
    <property type="component" value="Unassembled WGS sequence"/>
</dbReference>
<dbReference type="PANTHER" id="PTHR43727">
    <property type="entry name" value="DIAMINOPIMELATE DECARBOXYLASE"/>
    <property type="match status" value="1"/>
</dbReference>
<dbReference type="SUPFAM" id="SSF50621">
    <property type="entry name" value="Alanine racemase C-terminal domain-like"/>
    <property type="match status" value="1"/>
</dbReference>
<dbReference type="PRINTS" id="PR01179">
    <property type="entry name" value="ODADCRBXLASE"/>
</dbReference>
<evidence type="ECO:0000256" key="12">
    <source>
        <dbReference type="HAMAP-Rule" id="MF_02120"/>
    </source>
</evidence>
<comment type="function">
    <text evidence="12">Specifically catalyzes the decarboxylation of meso-diaminopimelate (meso-DAP) to L-lysine.</text>
</comment>
<evidence type="ECO:0000259" key="15">
    <source>
        <dbReference type="Pfam" id="PF00278"/>
    </source>
</evidence>
<evidence type="ECO:0000256" key="2">
    <source>
        <dbReference type="ARBA" id="ARBA00022605"/>
    </source>
</evidence>
<comment type="pathway">
    <text evidence="8 12 14">Amino-acid biosynthesis; L-lysine biosynthesis via DAP pathway; L-lysine from DL-2,6-diaminopimelate: step 1/1.</text>
</comment>
<dbReference type="InterPro" id="IPR002986">
    <property type="entry name" value="DAP_deCOOHase_LysA"/>
</dbReference>
<comment type="caution">
    <text evidence="17">The sequence shown here is derived from an EMBL/GenBank/DDBJ whole genome shotgun (WGS) entry which is preliminary data.</text>
</comment>
<feature type="modified residue" description="N6-(pyridoxal phosphate)lysine" evidence="12 13">
    <location>
        <position position="60"/>
    </location>
</feature>
<dbReference type="GO" id="GO:0009089">
    <property type="term" value="P:lysine biosynthetic process via diaminopimelate"/>
    <property type="evidence" value="ECO:0007669"/>
    <property type="project" value="UniProtKB-UniRule"/>
</dbReference>
<feature type="binding site" evidence="12">
    <location>
        <begin position="273"/>
        <end position="276"/>
    </location>
    <ligand>
        <name>pyridoxal 5'-phosphate</name>
        <dbReference type="ChEBI" id="CHEBI:597326"/>
    </ligand>
</feature>
<feature type="domain" description="Orn/DAP/Arg decarboxylase 2 N-terminal" evidence="16">
    <location>
        <begin position="35"/>
        <end position="280"/>
    </location>
</feature>
<evidence type="ECO:0000256" key="11">
    <source>
        <dbReference type="ARBA" id="ARBA00074972"/>
    </source>
</evidence>
<dbReference type="Pfam" id="PF00278">
    <property type="entry name" value="Orn_DAP_Arg_deC"/>
    <property type="match status" value="1"/>
</dbReference>
<dbReference type="EMBL" id="LUUG01000081">
    <property type="protein sequence ID" value="OAI03089.1"/>
    <property type="molecule type" value="Genomic_DNA"/>
</dbReference>
<dbReference type="SUPFAM" id="SSF51419">
    <property type="entry name" value="PLP-binding barrel"/>
    <property type="match status" value="1"/>
</dbReference>
<keyword evidence="4 12" id="KW-0663">Pyridoxal phosphate</keyword>
<dbReference type="HAMAP" id="MF_02120">
    <property type="entry name" value="LysA"/>
    <property type="match status" value="1"/>
</dbReference>
<protein>
    <recommendedName>
        <fullName evidence="11 12">Diaminopimelate decarboxylase</fullName>
        <shortName evidence="12">DAP decarboxylase</shortName>
        <shortName evidence="12">DAPDC</shortName>
        <ecNumber evidence="10 12">4.1.1.20</ecNumber>
    </recommendedName>
</protein>
<dbReference type="PRINTS" id="PR01181">
    <property type="entry name" value="DAPDCRBXLASE"/>
</dbReference>
<comment type="cofactor">
    <cofactor evidence="1 12 13 14">
        <name>pyridoxal 5'-phosphate</name>
        <dbReference type="ChEBI" id="CHEBI:597326"/>
    </cofactor>
</comment>
<dbReference type="InterPro" id="IPR022644">
    <property type="entry name" value="De-COase2_N"/>
</dbReference>
<evidence type="ECO:0000256" key="14">
    <source>
        <dbReference type="RuleBase" id="RU003738"/>
    </source>
</evidence>
<comment type="subunit">
    <text evidence="12">Homodimer.</text>
</comment>
<keyword evidence="5 12" id="KW-0457">Lysine biosynthesis</keyword>
<dbReference type="InterPro" id="IPR022643">
    <property type="entry name" value="De-COase2_C"/>
</dbReference>
<dbReference type="PROSITE" id="PS00878">
    <property type="entry name" value="ODR_DC_2_1"/>
    <property type="match status" value="1"/>
</dbReference>
<dbReference type="OrthoDB" id="9802241at2"/>
<dbReference type="FunFam" id="3.20.20.10:FF:000003">
    <property type="entry name" value="Diaminopimelate decarboxylase"/>
    <property type="match status" value="1"/>
</dbReference>
<dbReference type="PANTHER" id="PTHR43727:SF2">
    <property type="entry name" value="GROUP IV DECARBOXYLASE"/>
    <property type="match status" value="1"/>
</dbReference>
<accession>A0A177ME53</accession>
<dbReference type="FunFam" id="2.40.37.10:FF:000003">
    <property type="entry name" value="Diaminopimelate decarboxylase"/>
    <property type="match status" value="1"/>
</dbReference>
<keyword evidence="2 12" id="KW-0028">Amino-acid biosynthesis</keyword>
<dbReference type="CDD" id="cd06828">
    <property type="entry name" value="PLPDE_III_DapDC"/>
    <property type="match status" value="1"/>
</dbReference>
<feature type="binding site" evidence="12">
    <location>
        <position position="344"/>
    </location>
    <ligand>
        <name>substrate</name>
    </ligand>
</feature>
<evidence type="ECO:0000256" key="6">
    <source>
        <dbReference type="ARBA" id="ARBA00023239"/>
    </source>
</evidence>
<dbReference type="GO" id="GO:0030170">
    <property type="term" value="F:pyridoxal phosphate binding"/>
    <property type="evidence" value="ECO:0007669"/>
    <property type="project" value="UniProtKB-UniRule"/>
</dbReference>
<feature type="binding site" evidence="12">
    <location>
        <position position="371"/>
    </location>
    <ligand>
        <name>substrate</name>
    </ligand>
</feature>
<feature type="active site" description="Proton donor" evidence="13">
    <location>
        <position position="343"/>
    </location>
</feature>
<feature type="domain" description="Orn/DAP/Arg decarboxylase 2 C-terminal" evidence="15">
    <location>
        <begin position="29"/>
        <end position="369"/>
    </location>
</feature>
<feature type="binding site" evidence="12">
    <location>
        <position position="371"/>
    </location>
    <ligand>
        <name>pyridoxal 5'-phosphate</name>
        <dbReference type="ChEBI" id="CHEBI:597326"/>
    </ligand>
</feature>
<reference evidence="17 18" key="1">
    <citation type="submission" date="2016-03" db="EMBL/GenBank/DDBJ databases">
        <authorList>
            <person name="Ploux O."/>
        </authorList>
    </citation>
    <scope>NUCLEOTIDE SEQUENCE [LARGE SCALE GENOMIC DNA]</scope>
    <source>
        <strain evidence="17 18">R-45363</strain>
    </source>
</reference>
<dbReference type="EC" id="4.1.1.20" evidence="10 12"/>
<comment type="similarity">
    <text evidence="9 12">Belongs to the Orn/Lys/Arg decarboxylase class-II family. LysA subfamily.</text>
</comment>
<dbReference type="InterPro" id="IPR000183">
    <property type="entry name" value="Orn/DAP/Arg_de-COase"/>
</dbReference>
<evidence type="ECO:0000256" key="7">
    <source>
        <dbReference type="ARBA" id="ARBA00050464"/>
    </source>
</evidence>
<dbReference type="InterPro" id="IPR009006">
    <property type="entry name" value="Ala_racemase/Decarboxylase_C"/>
</dbReference>
<gene>
    <name evidence="12" type="primary">lysA</name>
    <name evidence="17" type="ORF">A1332_16410</name>
</gene>
<proteinExistence type="inferred from homology"/>
<dbReference type="InterPro" id="IPR022657">
    <property type="entry name" value="De-COase2_CS"/>
</dbReference>
<comment type="catalytic activity">
    <reaction evidence="7 12 14">
        <text>meso-2,6-diaminopimelate + H(+) = L-lysine + CO2</text>
        <dbReference type="Rhea" id="RHEA:15101"/>
        <dbReference type="ChEBI" id="CHEBI:15378"/>
        <dbReference type="ChEBI" id="CHEBI:16526"/>
        <dbReference type="ChEBI" id="CHEBI:32551"/>
        <dbReference type="ChEBI" id="CHEBI:57791"/>
        <dbReference type="EC" id="4.1.1.20"/>
    </reaction>
</comment>
<evidence type="ECO:0000256" key="8">
    <source>
        <dbReference type="ARBA" id="ARBA00060643"/>
    </source>
</evidence>